<name>A0A8H5JQV5_9HYPO</name>
<dbReference type="Proteomes" id="UP000574317">
    <property type="component" value="Unassembled WGS sequence"/>
</dbReference>
<keyword evidence="2" id="KW-1185">Reference proteome</keyword>
<sequence length="187" mass="20248">MPPKMPRLDDLLALLEVQSLKRKIVFRHYPLLLPISSSSLPPPPRPSALVIATLSSFFGHPAPILFHLPPLLARRACGAHYSTLSLTAAAEGASSDPWTSARPVPSPSTDVDFDLLSAPPEGSRVLVNSMTPQSATSRTTRNVTHRHNSLLYFTSPALEVAPSTASPLLWWCCLCDLSLSAHQLVLL</sequence>
<organism evidence="1 2">
    <name type="scientific">Fusarium napiforme</name>
    <dbReference type="NCBI Taxonomy" id="42672"/>
    <lineage>
        <taxon>Eukaryota</taxon>
        <taxon>Fungi</taxon>
        <taxon>Dikarya</taxon>
        <taxon>Ascomycota</taxon>
        <taxon>Pezizomycotina</taxon>
        <taxon>Sordariomycetes</taxon>
        <taxon>Hypocreomycetidae</taxon>
        <taxon>Hypocreales</taxon>
        <taxon>Nectriaceae</taxon>
        <taxon>Fusarium</taxon>
        <taxon>Fusarium fujikuroi species complex</taxon>
    </lineage>
</organism>
<gene>
    <name evidence="1" type="ORF">FNAPI_4439</name>
</gene>
<comment type="caution">
    <text evidence="1">The sequence shown here is derived from an EMBL/GenBank/DDBJ whole genome shotgun (WGS) entry which is preliminary data.</text>
</comment>
<dbReference type="AlphaFoldDB" id="A0A8H5JQV5"/>
<protein>
    <submittedName>
        <fullName evidence="1">Uncharacterized protein</fullName>
    </submittedName>
</protein>
<reference evidence="1 2" key="1">
    <citation type="submission" date="2020-05" db="EMBL/GenBank/DDBJ databases">
        <title>Identification and distribution of gene clusters putatively required for synthesis of sphingolipid metabolism inhibitors in phylogenetically diverse species of the filamentous fungus Fusarium.</title>
        <authorList>
            <person name="Kim H.-S."/>
            <person name="Busman M."/>
            <person name="Brown D.W."/>
            <person name="Divon H."/>
            <person name="Uhlig S."/>
            <person name="Proctor R.H."/>
        </authorList>
    </citation>
    <scope>NUCLEOTIDE SEQUENCE [LARGE SCALE GENOMIC DNA]</scope>
    <source>
        <strain evidence="1 2">NRRL 25196</strain>
    </source>
</reference>
<accession>A0A8H5JQV5</accession>
<evidence type="ECO:0000313" key="1">
    <source>
        <dbReference type="EMBL" id="KAF5560039.1"/>
    </source>
</evidence>
<dbReference type="EMBL" id="JAAOAO010000160">
    <property type="protein sequence ID" value="KAF5560039.1"/>
    <property type="molecule type" value="Genomic_DNA"/>
</dbReference>
<proteinExistence type="predicted"/>
<evidence type="ECO:0000313" key="2">
    <source>
        <dbReference type="Proteomes" id="UP000574317"/>
    </source>
</evidence>